<evidence type="ECO:0000313" key="1">
    <source>
        <dbReference type="EMBL" id="SUZ49314.1"/>
    </source>
</evidence>
<name>A0A381N5H2_9ZZZZ</name>
<sequence>VSAANPVHDESATGYGYAGGIVAGIHTYGWMVPAILDSLGERWLSHGWSEFRLPRPVYAQDELLTEVHPSPDDPSIGLITQTVVSDGRVTIEGKVGLGDAPWRNDFHLPEQRSPVPEADHRPFLGLDEIPSDLDYPAMSVSFDAGDARTWMTERIHDDDPLWITGDAPAAHPSWVLGQMTPLIRHSYRMPAGVHASGRVQHLSPFKASGPVTVAGRWGEVAHRKGKPWSTSDAVFIDSEGTEVALVRQVAVILPPLPRD</sequence>
<dbReference type="AlphaFoldDB" id="A0A381N5H2"/>
<proteinExistence type="predicted"/>
<dbReference type="Gene3D" id="3.10.129.10">
    <property type="entry name" value="Hotdog Thioesterase"/>
    <property type="match status" value="1"/>
</dbReference>
<dbReference type="EMBL" id="UINC01000111">
    <property type="protein sequence ID" value="SUZ49314.1"/>
    <property type="molecule type" value="Genomic_DNA"/>
</dbReference>
<dbReference type="InterPro" id="IPR029069">
    <property type="entry name" value="HotDog_dom_sf"/>
</dbReference>
<gene>
    <name evidence="1" type="ORF">METZ01_LOCUS2168</name>
</gene>
<dbReference type="CDD" id="cd03441">
    <property type="entry name" value="R_hydratase_like"/>
    <property type="match status" value="1"/>
</dbReference>
<organism evidence="1">
    <name type="scientific">marine metagenome</name>
    <dbReference type="NCBI Taxonomy" id="408172"/>
    <lineage>
        <taxon>unclassified sequences</taxon>
        <taxon>metagenomes</taxon>
        <taxon>ecological metagenomes</taxon>
    </lineage>
</organism>
<accession>A0A381N5H2</accession>
<evidence type="ECO:0008006" key="2">
    <source>
        <dbReference type="Google" id="ProtNLM"/>
    </source>
</evidence>
<protein>
    <recommendedName>
        <fullName evidence="2">MaoC-like domain-containing protein</fullName>
    </recommendedName>
</protein>
<feature type="non-terminal residue" evidence="1">
    <location>
        <position position="1"/>
    </location>
</feature>
<dbReference type="SUPFAM" id="SSF54637">
    <property type="entry name" value="Thioesterase/thiol ester dehydrase-isomerase"/>
    <property type="match status" value="1"/>
</dbReference>
<reference evidence="1" key="1">
    <citation type="submission" date="2018-05" db="EMBL/GenBank/DDBJ databases">
        <authorList>
            <person name="Lanie J.A."/>
            <person name="Ng W.-L."/>
            <person name="Kazmierczak K.M."/>
            <person name="Andrzejewski T.M."/>
            <person name="Davidsen T.M."/>
            <person name="Wayne K.J."/>
            <person name="Tettelin H."/>
            <person name="Glass J.I."/>
            <person name="Rusch D."/>
            <person name="Podicherti R."/>
            <person name="Tsui H.-C.T."/>
            <person name="Winkler M.E."/>
        </authorList>
    </citation>
    <scope>NUCLEOTIDE SEQUENCE</scope>
</reference>